<evidence type="ECO:0000313" key="2">
    <source>
        <dbReference type="EMBL" id="CAK0841762.1"/>
    </source>
</evidence>
<gene>
    <name evidence="2" type="ORF">PCOR1329_LOCUS36883</name>
</gene>
<sequence length="188" mass="19824">MARRHAGARDSAGVQLSPLLQNPGPAPKGEHVDVGAGLAQITLSGLPQSLWPRSAKTDALDTEVQRAEDRGIAHPFSKKELAKFQPLCARGAGDPPDDDEPELKEAAALARALGRGAAAESQPLLTWTPRHRAFDAWSAAAAVTDQRSRASAMVALDAPVQGRKAQVASVYDRLAQRTWAERAAAGVA</sequence>
<protein>
    <submittedName>
        <fullName evidence="2">Uncharacterized protein</fullName>
    </submittedName>
</protein>
<name>A0ABN9T9I0_9DINO</name>
<dbReference type="Proteomes" id="UP001189429">
    <property type="component" value="Unassembled WGS sequence"/>
</dbReference>
<evidence type="ECO:0000313" key="3">
    <source>
        <dbReference type="Proteomes" id="UP001189429"/>
    </source>
</evidence>
<accession>A0ABN9T9I0</accession>
<organism evidence="2 3">
    <name type="scientific">Prorocentrum cordatum</name>
    <dbReference type="NCBI Taxonomy" id="2364126"/>
    <lineage>
        <taxon>Eukaryota</taxon>
        <taxon>Sar</taxon>
        <taxon>Alveolata</taxon>
        <taxon>Dinophyceae</taxon>
        <taxon>Prorocentrales</taxon>
        <taxon>Prorocentraceae</taxon>
        <taxon>Prorocentrum</taxon>
    </lineage>
</organism>
<feature type="non-terminal residue" evidence="2">
    <location>
        <position position="188"/>
    </location>
</feature>
<evidence type="ECO:0000256" key="1">
    <source>
        <dbReference type="SAM" id="MobiDB-lite"/>
    </source>
</evidence>
<reference evidence="2" key="1">
    <citation type="submission" date="2023-10" db="EMBL/GenBank/DDBJ databases">
        <authorList>
            <person name="Chen Y."/>
            <person name="Shah S."/>
            <person name="Dougan E. K."/>
            <person name="Thang M."/>
            <person name="Chan C."/>
        </authorList>
    </citation>
    <scope>NUCLEOTIDE SEQUENCE [LARGE SCALE GENOMIC DNA]</scope>
</reference>
<dbReference type="EMBL" id="CAUYUJ010014482">
    <property type="protein sequence ID" value="CAK0841762.1"/>
    <property type="molecule type" value="Genomic_DNA"/>
</dbReference>
<keyword evidence="3" id="KW-1185">Reference proteome</keyword>
<feature type="region of interest" description="Disordered" evidence="1">
    <location>
        <begin position="1"/>
        <end position="32"/>
    </location>
</feature>
<comment type="caution">
    <text evidence="2">The sequence shown here is derived from an EMBL/GenBank/DDBJ whole genome shotgun (WGS) entry which is preliminary data.</text>
</comment>
<proteinExistence type="predicted"/>